<proteinExistence type="predicted"/>
<dbReference type="InterPro" id="IPR018247">
    <property type="entry name" value="EF_Hand_1_Ca_BS"/>
</dbReference>
<name>A0ABW4K860_9HYPH</name>
<organism evidence="1 2">
    <name type="scientific">Methylopila henanensis</name>
    <dbReference type="NCBI Taxonomy" id="873516"/>
    <lineage>
        <taxon>Bacteria</taxon>
        <taxon>Pseudomonadati</taxon>
        <taxon>Pseudomonadota</taxon>
        <taxon>Alphaproteobacteria</taxon>
        <taxon>Hyphomicrobiales</taxon>
        <taxon>Methylopilaceae</taxon>
        <taxon>Methylopila</taxon>
    </lineage>
</organism>
<comment type="caution">
    <text evidence="1">The sequence shown here is derived from an EMBL/GenBank/DDBJ whole genome shotgun (WGS) entry which is preliminary data.</text>
</comment>
<reference evidence="2" key="1">
    <citation type="journal article" date="2019" name="Int. J. Syst. Evol. Microbiol.">
        <title>The Global Catalogue of Microorganisms (GCM) 10K type strain sequencing project: providing services to taxonomists for standard genome sequencing and annotation.</title>
        <authorList>
            <consortium name="The Broad Institute Genomics Platform"/>
            <consortium name="The Broad Institute Genome Sequencing Center for Infectious Disease"/>
            <person name="Wu L."/>
            <person name="Ma J."/>
        </authorList>
    </citation>
    <scope>NUCLEOTIDE SEQUENCE [LARGE SCALE GENOMIC DNA]</scope>
    <source>
        <strain evidence="2">KCTC 23707</strain>
    </source>
</reference>
<accession>A0ABW4K860</accession>
<dbReference type="PROSITE" id="PS00018">
    <property type="entry name" value="EF_HAND_1"/>
    <property type="match status" value="1"/>
</dbReference>
<keyword evidence="2" id="KW-1185">Reference proteome</keyword>
<dbReference type="EMBL" id="JBHUER010000008">
    <property type="protein sequence ID" value="MFD1703608.1"/>
    <property type="molecule type" value="Genomic_DNA"/>
</dbReference>
<dbReference type="InterPro" id="IPR059206">
    <property type="entry name" value="Sll1717-like"/>
</dbReference>
<evidence type="ECO:0000313" key="1">
    <source>
        <dbReference type="EMBL" id="MFD1703608.1"/>
    </source>
</evidence>
<sequence>MNKLEVLQDISFGNQIAEEERDVLRSYFVETNTWRKILRNEIDIIYGPKGSGKSALYLLVQDNKEYLTKNKIILVPAENVRGDPAFKAIALDPPASEREFTNIWKLYFLTLIARAVNQNDFNSKIAKKFISIMQESNLLLSETSTLGSILKFVQSYIKKMGNPSAFEGSVSVGEATGTITGFSGRIIFEELGEEDAKSGKVSASELFNMAESVLQEADHKIWILLDRLDVAFDEASDLERNALRALFRAYRDLRSCNNLILKIFLRTDIWERISDSGFREATHLSRDLRIKWDKNSLKNLIIRRVLGNDSVIKFYDIDKDKILGSSDLQQDLFLKMFPDQVEVGEKQSSTFDWLIKRTADGTGQNAPREIIFFLNNLVEKQAQILERGESEPDGTWLFDRATFKQALPELSEYRIVKVLYSEYPDLKKYIEALKTEKTEHTVLSLSKLWNVDVTQARTIASRLKDIGFFEERGSRSAPSYWVPFIYRPYLNLVQGKADDN</sequence>
<dbReference type="NCBIfam" id="NF047389">
    <property type="entry name" value="ATPase_Sll1717"/>
    <property type="match status" value="1"/>
</dbReference>
<protein>
    <submittedName>
        <fullName evidence="1">P-loop ATPase, Sll1717 family</fullName>
    </submittedName>
</protein>
<dbReference type="RefSeq" id="WP_378799706.1">
    <property type="nucleotide sequence ID" value="NZ_JBHUER010000008.1"/>
</dbReference>
<evidence type="ECO:0000313" key="2">
    <source>
        <dbReference type="Proteomes" id="UP001597308"/>
    </source>
</evidence>
<dbReference type="Proteomes" id="UP001597308">
    <property type="component" value="Unassembled WGS sequence"/>
</dbReference>
<gene>
    <name evidence="1" type="ORF">ACFSCV_11410</name>
</gene>